<sequence length="98" mass="10987">MSPTERKALINADRTELSLTKQCKLLKISRSSLYFTPVGVNAETLELMNEIDRVFTKYPFFPFRDHAAHNPVGQWAVARSQLICPEMGSMQVGIVCAA</sequence>
<keyword evidence="2" id="KW-1185">Reference proteome</keyword>
<reference evidence="1 2" key="1">
    <citation type="submission" date="2016-10" db="EMBL/GenBank/DDBJ databases">
        <authorList>
            <person name="de Groot N.N."/>
        </authorList>
    </citation>
    <scope>NUCLEOTIDE SEQUENCE [LARGE SCALE GENOMIC DNA]</scope>
    <source>
        <strain evidence="1 2">DSM 11443</strain>
    </source>
</reference>
<dbReference type="RefSeq" id="WP_425442332.1">
    <property type="nucleotide sequence ID" value="NZ_FOMW01000004.1"/>
</dbReference>
<evidence type="ECO:0000313" key="1">
    <source>
        <dbReference type="EMBL" id="SFD97113.1"/>
    </source>
</evidence>
<gene>
    <name evidence="1" type="ORF">SAMN04488523_10487</name>
</gene>
<protein>
    <submittedName>
        <fullName evidence="1">Putative transposase</fullName>
    </submittedName>
</protein>
<organism evidence="1 2">
    <name type="scientific">Sulfitobacter brevis</name>
    <dbReference type="NCBI Taxonomy" id="74348"/>
    <lineage>
        <taxon>Bacteria</taxon>
        <taxon>Pseudomonadati</taxon>
        <taxon>Pseudomonadota</taxon>
        <taxon>Alphaproteobacteria</taxon>
        <taxon>Rhodobacterales</taxon>
        <taxon>Roseobacteraceae</taxon>
        <taxon>Sulfitobacter</taxon>
    </lineage>
</organism>
<dbReference type="Proteomes" id="UP000198977">
    <property type="component" value="Unassembled WGS sequence"/>
</dbReference>
<dbReference type="EMBL" id="FOMW01000004">
    <property type="protein sequence ID" value="SFD97113.1"/>
    <property type="molecule type" value="Genomic_DNA"/>
</dbReference>
<accession>A0A1I1WUJ3</accession>
<evidence type="ECO:0000313" key="2">
    <source>
        <dbReference type="Proteomes" id="UP000198977"/>
    </source>
</evidence>
<dbReference type="STRING" id="74348.SAMN04488523_10487"/>
<dbReference type="AlphaFoldDB" id="A0A1I1WUJ3"/>
<proteinExistence type="predicted"/>
<name>A0A1I1WUJ3_9RHOB</name>